<protein>
    <submittedName>
        <fullName evidence="3">Beta-N-acetylglucosaminidase</fullName>
    </submittedName>
</protein>
<dbReference type="EMBL" id="QJKH01000004">
    <property type="protein sequence ID" value="PXX80159.1"/>
    <property type="molecule type" value="Genomic_DNA"/>
</dbReference>
<proteinExistence type="predicted"/>
<keyword evidence="1" id="KW-0812">Transmembrane</keyword>
<feature type="transmembrane region" description="Helical" evidence="1">
    <location>
        <begin position="20"/>
        <end position="42"/>
    </location>
</feature>
<dbReference type="AlphaFoldDB" id="A0A318KQY6"/>
<accession>A0A318KQY6</accession>
<organism evidence="3 4">
    <name type="scientific">Dielma fastidiosa</name>
    <dbReference type="NCBI Taxonomy" id="1034346"/>
    <lineage>
        <taxon>Bacteria</taxon>
        <taxon>Bacillati</taxon>
        <taxon>Bacillota</taxon>
        <taxon>Erysipelotrichia</taxon>
        <taxon>Erysipelotrichales</taxon>
        <taxon>Erysipelotrichaceae</taxon>
        <taxon>Dielma</taxon>
    </lineage>
</organism>
<reference evidence="3 4" key="1">
    <citation type="submission" date="2018-05" db="EMBL/GenBank/DDBJ databases">
        <title>Genomic Encyclopedia of Type Strains, Phase IV (KMG-IV): sequencing the most valuable type-strain genomes for metagenomic binning, comparative biology and taxonomic classification.</title>
        <authorList>
            <person name="Goeker M."/>
        </authorList>
    </citation>
    <scope>NUCLEOTIDE SEQUENCE [LARGE SCALE GENOMIC DNA]</scope>
    <source>
        <strain evidence="3 4">JC118</strain>
    </source>
</reference>
<keyword evidence="1" id="KW-1133">Transmembrane helix</keyword>
<dbReference type="RefSeq" id="WP_051151194.1">
    <property type="nucleotide sequence ID" value="NZ_CABKRQ010000004.1"/>
</dbReference>
<dbReference type="SMART" id="SM00047">
    <property type="entry name" value="LYZ2"/>
    <property type="match status" value="1"/>
</dbReference>
<gene>
    <name evidence="3" type="ORF">DES51_104164</name>
</gene>
<evidence type="ECO:0000313" key="3">
    <source>
        <dbReference type="EMBL" id="PXX80159.1"/>
    </source>
</evidence>
<comment type="caution">
    <text evidence="3">The sequence shown here is derived from an EMBL/GenBank/DDBJ whole genome shotgun (WGS) entry which is preliminary data.</text>
</comment>
<sequence>MAAKRKRKRYRLTEKGKIAAGVICAAFVLMGTLLFMLSEGYFEHTDPQIVRLVSADATIPIYETSTSETPFTYVTADNAYGADAALISQSRHRYEIMLAGCRGWIKMENAELSEQGYDYPSYYTVDERQNLIHMVSTNLNEPIYMPIVLCAAPSWLKQGEIVYSYDGHYFYRSLDQYLADLNNRQMANSINSIPFYNYYQYLPMHSATSLSGSQLNGWLNNEKADYAPASVLADAGEAFIAAQQESGCNALLIYAVAMNESRFGTSDFAVNRYNLFGYNAVDGNTAAADTYESVYDCLLTYTTAHLNWGFFDALDSRYHGSHLGDKGSGLNVMYASDPYWGEKAAGYAYAVDSYYFSQDYNKYKIMIKTDTGSVNVRKDASTQIAAISQLSSTANVPILVLEEIQGESISGNSLWYKIQVDSVLDENHELHEFNGVFIPYSLSDSIGYVHSQNFIPLLQ</sequence>
<dbReference type="STRING" id="1034346.GCA_000313565_01657"/>
<evidence type="ECO:0000256" key="1">
    <source>
        <dbReference type="SAM" id="Phobius"/>
    </source>
</evidence>
<dbReference type="InterPro" id="IPR002901">
    <property type="entry name" value="MGlyc_endo_b_GlcNAc-like_dom"/>
</dbReference>
<dbReference type="GO" id="GO:0004040">
    <property type="term" value="F:amidase activity"/>
    <property type="evidence" value="ECO:0007669"/>
    <property type="project" value="InterPro"/>
</dbReference>
<dbReference type="Proteomes" id="UP000247612">
    <property type="component" value="Unassembled WGS sequence"/>
</dbReference>
<dbReference type="OrthoDB" id="9816557at2"/>
<evidence type="ECO:0000313" key="4">
    <source>
        <dbReference type="Proteomes" id="UP000247612"/>
    </source>
</evidence>
<evidence type="ECO:0000259" key="2">
    <source>
        <dbReference type="SMART" id="SM00047"/>
    </source>
</evidence>
<keyword evidence="4" id="KW-1185">Reference proteome</keyword>
<feature type="domain" description="Mannosyl-glycoprotein endo-beta-N-acetylglucosamidase-like" evidence="2">
    <location>
        <begin position="224"/>
        <end position="357"/>
    </location>
</feature>
<name>A0A318KQY6_9FIRM</name>
<dbReference type="Pfam" id="PF01832">
    <property type="entry name" value="Glucosaminidase"/>
    <property type="match status" value="1"/>
</dbReference>
<dbReference type="Gene3D" id="1.10.530.10">
    <property type="match status" value="1"/>
</dbReference>
<keyword evidence="1" id="KW-0472">Membrane</keyword>